<sequence length="52" mass="5718">MTKVLLILFTILSIISIYATYNGIGLQEVVSEDKKSVRSYRSGYSGGWSSGK</sequence>
<reference evidence="1" key="1">
    <citation type="submission" date="2020-01" db="EMBL/GenBank/DDBJ databases">
        <authorList>
            <person name="Meier V. D."/>
            <person name="Meier V D."/>
        </authorList>
    </citation>
    <scope>NUCLEOTIDE SEQUENCE</scope>
    <source>
        <strain evidence="1">HLG_WM_MAG_01</strain>
    </source>
</reference>
<name>A0A6S6SID8_9BACT</name>
<gene>
    <name evidence="1" type="ORF">HELGO_WM2754</name>
</gene>
<dbReference type="AlphaFoldDB" id="A0A6S6SID8"/>
<protein>
    <submittedName>
        <fullName evidence="1">Uncharacterized protein</fullName>
    </submittedName>
</protein>
<accession>A0A6S6SID8</accession>
<evidence type="ECO:0000313" key="1">
    <source>
        <dbReference type="EMBL" id="CAA6803112.1"/>
    </source>
</evidence>
<dbReference type="EMBL" id="CACVAS010000030">
    <property type="protein sequence ID" value="CAA6803112.1"/>
    <property type="molecule type" value="Genomic_DNA"/>
</dbReference>
<organism evidence="1">
    <name type="scientific">uncultured Sulfurovum sp</name>
    <dbReference type="NCBI Taxonomy" id="269237"/>
    <lineage>
        <taxon>Bacteria</taxon>
        <taxon>Pseudomonadati</taxon>
        <taxon>Campylobacterota</taxon>
        <taxon>Epsilonproteobacteria</taxon>
        <taxon>Campylobacterales</taxon>
        <taxon>Sulfurovaceae</taxon>
        <taxon>Sulfurovum</taxon>
        <taxon>environmental samples</taxon>
    </lineage>
</organism>
<proteinExistence type="predicted"/>